<keyword evidence="2" id="KW-0805">Transcription regulation</keyword>
<protein>
    <submittedName>
        <fullName evidence="8 9">Uncharacterized protein LOC103328312 isoform X1</fullName>
    </submittedName>
</protein>
<dbReference type="InterPro" id="IPR006447">
    <property type="entry name" value="Myb_dom_plants"/>
</dbReference>
<gene>
    <name evidence="8 9 10" type="primary">LOC103328312</name>
</gene>
<reference evidence="7" key="1">
    <citation type="journal article" date="1997" name="Nucleic Acids Res.">
        <title>tRNAscan-SE: a program for improved detection of transfer RNA genes in genomic sequence.</title>
        <authorList>
            <person name="Lowe T.M."/>
            <person name="Eddy S.R."/>
        </authorList>
    </citation>
    <scope>NUCLEOTIDE SEQUENCE [LARGE SCALE GENOMIC DNA]</scope>
</reference>
<dbReference type="InterPro" id="IPR017930">
    <property type="entry name" value="Myb_dom"/>
</dbReference>
<keyword evidence="4" id="KW-0539">Nucleus</keyword>
<evidence type="ECO:0000256" key="1">
    <source>
        <dbReference type="ARBA" id="ARBA00004123"/>
    </source>
</evidence>
<evidence type="ECO:0000313" key="7">
    <source>
        <dbReference type="Proteomes" id="UP000694861"/>
    </source>
</evidence>
<feature type="region of interest" description="Disordered" evidence="5">
    <location>
        <begin position="58"/>
        <end position="90"/>
    </location>
</feature>
<proteinExistence type="predicted"/>
<sequence>MLSGGPKEIDRRDMAPDRIEISDEDDQSSDASYEIQAKNDRLLSSQKCLFFDLNEEASTGDDDQDVSSNEGTQAVGSRTSPEGNLSCNNTSVEGKERTIAVRQYVRSKMPRLRWTPDLHLAFVHAVDRLGGQERATPKLVLQLMNVRGLSIAHVKSHLQQMYRSKKLDESGQVISQSSRGMRVKDHILEAYRKFNPYRHLRHVDDSGSHFCSPSVLKQQPYDDFNANSSRSISLWGENSRIDNHGSNIRGSHIFHVREAITRVGPFRPSRFLEEKRWPPCELIGNHMKGRRHLLSFTWGDINNVPQPDNLVWSAKASTINQHQPNTRGPKFISSSYEHLTQLEVQKLQCINGEMFQPKVDPNMKTMRQKTWVPDLQLSLSHDFSNGSVVNDSQESRKDFESMLSLSLSSSSARQQEQSTTPTSRIRLSVSRT</sequence>
<dbReference type="PROSITE" id="PS51294">
    <property type="entry name" value="HTH_MYB"/>
    <property type="match status" value="1"/>
</dbReference>
<feature type="region of interest" description="Disordered" evidence="5">
    <location>
        <begin position="1"/>
        <end position="33"/>
    </location>
</feature>
<feature type="compositionally biased region" description="Polar residues" evidence="5">
    <location>
        <begin position="412"/>
        <end position="432"/>
    </location>
</feature>
<feature type="compositionally biased region" description="Basic and acidic residues" evidence="5">
    <location>
        <begin position="7"/>
        <end position="21"/>
    </location>
</feature>
<dbReference type="InterPro" id="IPR001005">
    <property type="entry name" value="SANT/Myb"/>
</dbReference>
<dbReference type="NCBIfam" id="TIGR01557">
    <property type="entry name" value="myb_SHAQKYF"/>
    <property type="match status" value="1"/>
</dbReference>
<feature type="region of interest" description="Disordered" evidence="5">
    <location>
        <begin position="407"/>
        <end position="432"/>
    </location>
</feature>
<evidence type="ECO:0000256" key="5">
    <source>
        <dbReference type="SAM" id="MobiDB-lite"/>
    </source>
</evidence>
<dbReference type="PANTHER" id="PTHR31314:SF174">
    <property type="entry name" value="OS02G0241200 PROTEIN"/>
    <property type="match status" value="1"/>
</dbReference>
<comment type="subcellular location">
    <subcellularLocation>
        <location evidence="1">Nucleus</location>
    </subcellularLocation>
</comment>
<dbReference type="GeneID" id="103328312"/>
<dbReference type="SUPFAM" id="SSF46689">
    <property type="entry name" value="Homeodomain-like"/>
    <property type="match status" value="1"/>
</dbReference>
<dbReference type="RefSeq" id="XP_008228923.1">
    <property type="nucleotide sequence ID" value="XM_008230701.1"/>
</dbReference>
<evidence type="ECO:0000313" key="8">
    <source>
        <dbReference type="RefSeq" id="XP_008228923.1"/>
    </source>
</evidence>
<dbReference type="InterPro" id="IPR009057">
    <property type="entry name" value="Homeodomain-like_sf"/>
</dbReference>
<dbReference type="Pfam" id="PF00249">
    <property type="entry name" value="Myb_DNA-binding"/>
    <property type="match status" value="1"/>
</dbReference>
<reference evidence="7" key="2">
    <citation type="journal article" date="2012" name="Nat. Commun.">
        <title>The genome of Prunus mume.</title>
        <authorList>
            <person name="Zhang Q."/>
            <person name="Chen W."/>
            <person name="Sun L."/>
            <person name="Zhao F."/>
            <person name="Huang B."/>
            <person name="Yang W."/>
            <person name="Tao Y."/>
            <person name="Wang J."/>
            <person name="Yuan Z."/>
            <person name="Fan G."/>
            <person name="Xing Z."/>
            <person name="Han C."/>
            <person name="Pan H."/>
            <person name="Zhong X."/>
            <person name="Shi W."/>
            <person name="Liang X."/>
            <person name="Du D."/>
            <person name="Sun F."/>
            <person name="Xu Z."/>
            <person name="Hao R."/>
            <person name="Lv T."/>
            <person name="Lv Y."/>
            <person name="Zheng Z."/>
            <person name="Sun M."/>
            <person name="Luo L."/>
            <person name="Cai M."/>
            <person name="Gao Y."/>
            <person name="Wang J."/>
            <person name="Yin Y."/>
            <person name="Xu X."/>
            <person name="Cheng T."/>
            <person name="Wang J."/>
        </authorList>
    </citation>
    <scope>NUCLEOTIDE SEQUENCE [LARGE SCALE GENOMIC DNA]</scope>
</reference>
<dbReference type="RefSeq" id="XP_016649196.1">
    <property type="nucleotide sequence ID" value="XM_016793710.1"/>
</dbReference>
<evidence type="ECO:0000313" key="10">
    <source>
        <dbReference type="RefSeq" id="XP_016649196.1"/>
    </source>
</evidence>
<evidence type="ECO:0000256" key="3">
    <source>
        <dbReference type="ARBA" id="ARBA00023163"/>
    </source>
</evidence>
<keyword evidence="7" id="KW-1185">Reference proteome</keyword>
<dbReference type="Proteomes" id="UP000694861">
    <property type="component" value="Linkage group LG4"/>
</dbReference>
<dbReference type="PANTHER" id="PTHR31314">
    <property type="entry name" value="MYB FAMILY TRANSCRIPTION FACTOR PHL7-LIKE"/>
    <property type="match status" value="1"/>
</dbReference>
<accession>A0ABM1LP68</accession>
<evidence type="ECO:0000256" key="2">
    <source>
        <dbReference type="ARBA" id="ARBA00023015"/>
    </source>
</evidence>
<dbReference type="RefSeq" id="XP_016649195.1">
    <property type="nucleotide sequence ID" value="XM_016793709.1"/>
</dbReference>
<organism evidence="7 9">
    <name type="scientific">Prunus mume</name>
    <name type="common">Japanese apricot</name>
    <name type="synonym">Armeniaca mume</name>
    <dbReference type="NCBI Taxonomy" id="102107"/>
    <lineage>
        <taxon>Eukaryota</taxon>
        <taxon>Viridiplantae</taxon>
        <taxon>Streptophyta</taxon>
        <taxon>Embryophyta</taxon>
        <taxon>Tracheophyta</taxon>
        <taxon>Spermatophyta</taxon>
        <taxon>Magnoliopsida</taxon>
        <taxon>eudicotyledons</taxon>
        <taxon>Gunneridae</taxon>
        <taxon>Pentapetalae</taxon>
        <taxon>rosids</taxon>
        <taxon>fabids</taxon>
        <taxon>Rosales</taxon>
        <taxon>Rosaceae</taxon>
        <taxon>Amygdaloideae</taxon>
        <taxon>Amygdaleae</taxon>
        <taxon>Prunus</taxon>
    </lineage>
</organism>
<reference evidence="8 9" key="3">
    <citation type="submission" date="2025-05" db="UniProtKB">
        <authorList>
            <consortium name="RefSeq"/>
        </authorList>
    </citation>
    <scope>IDENTIFICATION</scope>
</reference>
<evidence type="ECO:0000259" key="6">
    <source>
        <dbReference type="PROSITE" id="PS51294"/>
    </source>
</evidence>
<feature type="domain" description="HTH myb-type" evidence="6">
    <location>
        <begin position="106"/>
        <end position="166"/>
    </location>
</feature>
<feature type="compositionally biased region" description="Polar residues" evidence="5">
    <location>
        <begin position="66"/>
        <end position="90"/>
    </location>
</feature>
<dbReference type="InterPro" id="IPR046955">
    <property type="entry name" value="PHR1-like"/>
</dbReference>
<keyword evidence="3" id="KW-0804">Transcription</keyword>
<evidence type="ECO:0000313" key="9">
    <source>
        <dbReference type="RefSeq" id="XP_016649195.1"/>
    </source>
</evidence>
<dbReference type="Gene3D" id="1.10.10.60">
    <property type="entry name" value="Homeodomain-like"/>
    <property type="match status" value="1"/>
</dbReference>
<name>A0ABM1LP68_PRUMU</name>
<evidence type="ECO:0000256" key="4">
    <source>
        <dbReference type="ARBA" id="ARBA00023242"/>
    </source>
</evidence>